<dbReference type="SMART" id="SM01217">
    <property type="entry name" value="Fn3_like"/>
    <property type="match status" value="1"/>
</dbReference>
<evidence type="ECO:0000256" key="6">
    <source>
        <dbReference type="ARBA" id="ARBA00023295"/>
    </source>
</evidence>
<dbReference type="InterPro" id="IPR013783">
    <property type="entry name" value="Ig-like_fold"/>
</dbReference>
<protein>
    <recommendedName>
        <fullName evidence="3">beta-glucosidase</fullName>
        <ecNumber evidence="3">3.2.1.21</ecNumber>
    </recommendedName>
</protein>
<dbReference type="SUPFAM" id="SSF51445">
    <property type="entry name" value="(Trans)glycosidases"/>
    <property type="match status" value="1"/>
</dbReference>
<evidence type="ECO:0000256" key="3">
    <source>
        <dbReference type="ARBA" id="ARBA00012744"/>
    </source>
</evidence>
<dbReference type="InterPro" id="IPR026891">
    <property type="entry name" value="Fn3-like"/>
</dbReference>
<dbReference type="InterPro" id="IPR017853">
    <property type="entry name" value="GH"/>
</dbReference>
<dbReference type="GO" id="GO:0009251">
    <property type="term" value="P:glucan catabolic process"/>
    <property type="evidence" value="ECO:0007669"/>
    <property type="project" value="TreeGrafter"/>
</dbReference>
<dbReference type="PROSITE" id="PS00775">
    <property type="entry name" value="GLYCOSYL_HYDROL_F3"/>
    <property type="match status" value="1"/>
</dbReference>
<comment type="catalytic activity">
    <reaction evidence="1">
        <text>Hydrolysis of terminal, non-reducing beta-D-glucosyl residues with release of beta-D-glucose.</text>
        <dbReference type="EC" id="3.2.1.21"/>
    </reaction>
</comment>
<evidence type="ECO:0000256" key="5">
    <source>
        <dbReference type="ARBA" id="ARBA00022801"/>
    </source>
</evidence>
<name>A0A7V2AZ41_RHOMR</name>
<evidence type="ECO:0000256" key="8">
    <source>
        <dbReference type="SAM" id="SignalP"/>
    </source>
</evidence>
<dbReference type="EMBL" id="DSGB01000003">
    <property type="protein sequence ID" value="HER95308.1"/>
    <property type="molecule type" value="Genomic_DNA"/>
</dbReference>
<evidence type="ECO:0000256" key="2">
    <source>
        <dbReference type="ARBA" id="ARBA00005336"/>
    </source>
</evidence>
<gene>
    <name evidence="10" type="ORF">ENO59_02140</name>
</gene>
<evidence type="ECO:0000256" key="7">
    <source>
        <dbReference type="RuleBase" id="RU361161"/>
    </source>
</evidence>
<keyword evidence="4 8" id="KW-0732">Signal</keyword>
<dbReference type="GO" id="GO:0008422">
    <property type="term" value="F:beta-glucosidase activity"/>
    <property type="evidence" value="ECO:0007669"/>
    <property type="project" value="UniProtKB-EC"/>
</dbReference>
<evidence type="ECO:0000256" key="4">
    <source>
        <dbReference type="ARBA" id="ARBA00022729"/>
    </source>
</evidence>
<feature type="signal peptide" evidence="8">
    <location>
        <begin position="1"/>
        <end position="19"/>
    </location>
</feature>
<reference evidence="10" key="1">
    <citation type="journal article" date="2020" name="mSystems">
        <title>Genome- and Community-Level Interaction Insights into Carbon Utilization and Element Cycling Functions of Hydrothermarchaeota in Hydrothermal Sediment.</title>
        <authorList>
            <person name="Zhou Z."/>
            <person name="Liu Y."/>
            <person name="Xu W."/>
            <person name="Pan J."/>
            <person name="Luo Z.H."/>
            <person name="Li M."/>
        </authorList>
    </citation>
    <scope>NUCLEOTIDE SEQUENCE [LARGE SCALE GENOMIC DNA]</scope>
    <source>
        <strain evidence="10">SpSt-143</strain>
    </source>
</reference>
<dbReference type="AlphaFoldDB" id="A0A7V2AZ41"/>
<dbReference type="FunFam" id="2.60.40.10:FF:000495">
    <property type="entry name" value="Periplasmic beta-glucosidase"/>
    <property type="match status" value="1"/>
</dbReference>
<dbReference type="PANTHER" id="PTHR30620">
    <property type="entry name" value="PERIPLASMIC BETA-GLUCOSIDASE-RELATED"/>
    <property type="match status" value="1"/>
</dbReference>
<dbReference type="InterPro" id="IPR036881">
    <property type="entry name" value="Glyco_hydro_3_C_sf"/>
</dbReference>
<dbReference type="PRINTS" id="PR00133">
    <property type="entry name" value="GLHYDRLASE3"/>
</dbReference>
<dbReference type="SUPFAM" id="SSF52279">
    <property type="entry name" value="Beta-D-glucan exohydrolase, C-terminal domain"/>
    <property type="match status" value="1"/>
</dbReference>
<proteinExistence type="inferred from homology"/>
<evidence type="ECO:0000256" key="1">
    <source>
        <dbReference type="ARBA" id="ARBA00000448"/>
    </source>
</evidence>
<dbReference type="Gene3D" id="3.20.20.300">
    <property type="entry name" value="Glycoside hydrolase, family 3, N-terminal domain"/>
    <property type="match status" value="1"/>
</dbReference>
<dbReference type="InterPro" id="IPR019800">
    <property type="entry name" value="Glyco_hydro_3_AS"/>
</dbReference>
<comment type="caution">
    <text evidence="10">The sequence shown here is derived from an EMBL/GenBank/DDBJ whole genome shotgun (WGS) entry which is preliminary data.</text>
</comment>
<evidence type="ECO:0000259" key="9">
    <source>
        <dbReference type="SMART" id="SM01217"/>
    </source>
</evidence>
<keyword evidence="5 7" id="KW-0378">Hydrolase</keyword>
<comment type="similarity">
    <text evidence="2 7">Belongs to the glycosyl hydrolase 3 family.</text>
</comment>
<dbReference type="InterPro" id="IPR002772">
    <property type="entry name" value="Glyco_hydro_3_C"/>
</dbReference>
<dbReference type="InterPro" id="IPR036962">
    <property type="entry name" value="Glyco_hydro_3_N_sf"/>
</dbReference>
<feature type="chain" id="PRO_5031530011" description="beta-glucosidase" evidence="8">
    <location>
        <begin position="20"/>
        <end position="792"/>
    </location>
</feature>
<dbReference type="Gene3D" id="2.60.40.10">
    <property type="entry name" value="Immunoglobulins"/>
    <property type="match status" value="1"/>
</dbReference>
<accession>A0A7V2AZ41</accession>
<keyword evidence="6 7" id="KW-0326">Glycosidase</keyword>
<sequence length="792" mass="88055">MTLGSIALGLCLLSSVGWAQDRPLYLDPSLPIEVRVEDLLRRMTLEEKVAQMLSMWQTKRLIVDDQRRFDPSRAPEWFKLGIGRIERPSEYFASAREAAEFTNAIQRWVKENTRLGIPVLFHEEALHGIQAAGATSYPQAIALASTWNPELVEQVYARIAREVRARGVHQVLTPVVDVGRDPRWGRIEETFGEDPFLVGEMGKAAVWGLQGRRLPLGRDRVIATLKHMAGHGQPESGINVAPVFFGERHLREVFLYPFREAIEKAGALSVMASYNEIDGIPSHANVWMLRRVLREEWGFQGTIVSDWFALRQLITKHRVAVDEAEAARRALEATVDIELPDFDVYPVLLELVRRGAVPEQAIDAAVRRLLWAKFAVGLFDGEVYVDPAEAERVNASAEDRALALEAARQAMILLKNDGLLPLDAGRLRRVAVIGPHAGEVLLGGYSGRPRFTVSILEGIRERLRGQAEVAYAEGVRITEDSVFTREAQPHLGGERAYPRWVADTVVWADPEANQKRIEEAVALARTSDVVILVVGGNEQTSREAWALDHRGDRMSLRLPGDQEKLVQAVSEVGVPVVMVVIGGQPYVITDLVNRVGAILWGWYLGQETGRAVAEVLFGDYNPAGRLPITLPRHEGQLPVYYSYKPSKELDYVDGEASPLFPFGYGLSYTRFAYRSVRVEPDRVGGCGTVRVLVEVENVGDRPGDEVVQVYVRDPVSSVTRPVKELRGFRRVHLGVGERKSVTFVLDGEAFAFYGLEMHRVVEAGKLEVLVGGNSEDLISVPLEITSPCDLGP</sequence>
<dbReference type="Pfam" id="PF01915">
    <property type="entry name" value="Glyco_hydro_3_C"/>
    <property type="match status" value="1"/>
</dbReference>
<evidence type="ECO:0000313" key="10">
    <source>
        <dbReference type="EMBL" id="HER95308.1"/>
    </source>
</evidence>
<dbReference type="InterPro" id="IPR051915">
    <property type="entry name" value="Cellulose_Degrad_GH3"/>
</dbReference>
<feature type="domain" description="Fibronectin type III-like" evidence="9">
    <location>
        <begin position="705"/>
        <end position="774"/>
    </location>
</feature>
<dbReference type="Pfam" id="PF00933">
    <property type="entry name" value="Glyco_hydro_3"/>
    <property type="match status" value="1"/>
</dbReference>
<dbReference type="PANTHER" id="PTHR30620:SF16">
    <property type="entry name" value="LYSOSOMAL BETA GLUCOSIDASE"/>
    <property type="match status" value="1"/>
</dbReference>
<dbReference type="Pfam" id="PF14310">
    <property type="entry name" value="Fn3-like"/>
    <property type="match status" value="1"/>
</dbReference>
<organism evidence="10">
    <name type="scientific">Rhodothermus marinus</name>
    <name type="common">Rhodothermus obamensis</name>
    <dbReference type="NCBI Taxonomy" id="29549"/>
    <lineage>
        <taxon>Bacteria</taxon>
        <taxon>Pseudomonadati</taxon>
        <taxon>Rhodothermota</taxon>
        <taxon>Rhodothermia</taxon>
        <taxon>Rhodothermales</taxon>
        <taxon>Rhodothermaceae</taxon>
        <taxon>Rhodothermus</taxon>
    </lineage>
</organism>
<dbReference type="Gene3D" id="3.40.50.1700">
    <property type="entry name" value="Glycoside hydrolase family 3 C-terminal domain"/>
    <property type="match status" value="1"/>
</dbReference>
<dbReference type="EC" id="3.2.1.21" evidence="3"/>
<dbReference type="InterPro" id="IPR001764">
    <property type="entry name" value="Glyco_hydro_3_N"/>
</dbReference>